<dbReference type="Proteomes" id="UP001629244">
    <property type="component" value="Unassembled WGS sequence"/>
</dbReference>
<dbReference type="PANTHER" id="PTHR30629">
    <property type="entry name" value="PROPHAGE INTEGRASE"/>
    <property type="match status" value="1"/>
</dbReference>
<accession>A0ABW8YHU7</accession>
<dbReference type="InterPro" id="IPR025166">
    <property type="entry name" value="Integrase_DNA_bind_dom"/>
</dbReference>
<evidence type="ECO:0000256" key="4">
    <source>
        <dbReference type="ARBA" id="ARBA00023172"/>
    </source>
</evidence>
<dbReference type="SUPFAM" id="SSF56349">
    <property type="entry name" value="DNA breaking-rejoining enzymes"/>
    <property type="match status" value="1"/>
</dbReference>
<dbReference type="Gene3D" id="1.10.443.10">
    <property type="entry name" value="Intergrase catalytic core"/>
    <property type="match status" value="1"/>
</dbReference>
<sequence length="395" mass="44606">MALTDLELRALQPRDRIYKKTDERGLYIEVHPNGSKLWRFKYGFRGKDKRLALGRYPEITLAEARERQEAFREKIRDGVDPITERKRQTLARSKAPNTFGEVAKEYLQKMNAQGRAQTTTAKAGWLLEQLRSLHDRPIADLKPVDVLAVLKRIEAKGKLETARRCRSFAGRVFRYGFATGRAESDPTSLLRGALMTPKTKPHAAILDPKSFGELLRNIDSYSGHRVTKLAACVSAHAMTRPGEMRKALWAEIDLEKSIWKIPASRSQMGRTHSVPLSQQVRAYFAELHELTGPDGFVFPALHTSRRPLSENTVNQAFRRMGYAAGEVTAYGLRTTVSTLLRDSGKWSTGAIEHSLARANSGVAGGVDNRVAYWEERVAMYQWWSDYLDTLKTGKS</sequence>
<evidence type="ECO:0000313" key="7">
    <source>
        <dbReference type="Proteomes" id="UP001629244"/>
    </source>
</evidence>
<gene>
    <name evidence="6" type="ORF">ABS767_02560</name>
</gene>
<dbReference type="Pfam" id="PF13356">
    <property type="entry name" value="Arm-DNA-bind_3"/>
    <property type="match status" value="1"/>
</dbReference>
<evidence type="ECO:0000256" key="2">
    <source>
        <dbReference type="ARBA" id="ARBA00022908"/>
    </source>
</evidence>
<dbReference type="PROSITE" id="PS51898">
    <property type="entry name" value="TYR_RECOMBINASE"/>
    <property type="match status" value="1"/>
</dbReference>
<keyword evidence="3 6" id="KW-0238">DNA-binding</keyword>
<feature type="domain" description="Tyr recombinase" evidence="5">
    <location>
        <begin position="201"/>
        <end position="388"/>
    </location>
</feature>
<dbReference type="InterPro" id="IPR013762">
    <property type="entry name" value="Integrase-like_cat_sf"/>
</dbReference>
<dbReference type="Gene3D" id="3.30.160.390">
    <property type="entry name" value="Integrase, DNA-binding domain"/>
    <property type="match status" value="1"/>
</dbReference>
<reference evidence="6 7" key="1">
    <citation type="submission" date="2024-06" db="EMBL/GenBank/DDBJ databases">
        <authorList>
            <person name="Kaempfer P."/>
            <person name="Viver T."/>
        </authorList>
    </citation>
    <scope>NUCLEOTIDE SEQUENCE [LARGE SCALE GENOMIC DNA]</scope>
    <source>
        <strain evidence="6 7">ST-64</strain>
    </source>
</reference>
<dbReference type="Gene3D" id="1.10.150.130">
    <property type="match status" value="1"/>
</dbReference>
<dbReference type="InterPro" id="IPR002104">
    <property type="entry name" value="Integrase_catalytic"/>
</dbReference>
<dbReference type="EMBL" id="JBELQC010000001">
    <property type="protein sequence ID" value="MFL9839834.1"/>
    <property type="molecule type" value="Genomic_DNA"/>
</dbReference>
<dbReference type="InterPro" id="IPR011010">
    <property type="entry name" value="DNA_brk_join_enz"/>
</dbReference>
<dbReference type="CDD" id="cd00801">
    <property type="entry name" value="INT_P4_C"/>
    <property type="match status" value="1"/>
</dbReference>
<dbReference type="Pfam" id="PF00589">
    <property type="entry name" value="Phage_integrase"/>
    <property type="match status" value="1"/>
</dbReference>
<name>A0ABW8YHU7_9SPHN</name>
<evidence type="ECO:0000256" key="3">
    <source>
        <dbReference type="ARBA" id="ARBA00023125"/>
    </source>
</evidence>
<dbReference type="RefSeq" id="WP_408076798.1">
    <property type="nucleotide sequence ID" value="NZ_JBELQC010000001.1"/>
</dbReference>
<dbReference type="GO" id="GO:0003677">
    <property type="term" value="F:DNA binding"/>
    <property type="evidence" value="ECO:0007669"/>
    <property type="project" value="UniProtKB-KW"/>
</dbReference>
<dbReference type="InterPro" id="IPR038488">
    <property type="entry name" value="Integrase_DNA-bd_sf"/>
</dbReference>
<evidence type="ECO:0000313" key="6">
    <source>
        <dbReference type="EMBL" id="MFL9839834.1"/>
    </source>
</evidence>
<evidence type="ECO:0000259" key="5">
    <source>
        <dbReference type="PROSITE" id="PS51898"/>
    </source>
</evidence>
<evidence type="ECO:0000256" key="1">
    <source>
        <dbReference type="ARBA" id="ARBA00008857"/>
    </source>
</evidence>
<dbReference type="InterPro" id="IPR053876">
    <property type="entry name" value="Phage_int_M"/>
</dbReference>
<comment type="caution">
    <text evidence="6">The sequence shown here is derived from an EMBL/GenBank/DDBJ whole genome shotgun (WGS) entry which is preliminary data.</text>
</comment>
<keyword evidence="7" id="KW-1185">Reference proteome</keyword>
<protein>
    <submittedName>
        <fullName evidence="6">Integrase arm-type DNA-binding domain-containing protein</fullName>
    </submittedName>
</protein>
<dbReference type="InterPro" id="IPR050808">
    <property type="entry name" value="Phage_Integrase"/>
</dbReference>
<dbReference type="Pfam" id="PF22022">
    <property type="entry name" value="Phage_int_M"/>
    <property type="match status" value="1"/>
</dbReference>
<keyword evidence="2" id="KW-0229">DNA integration</keyword>
<proteinExistence type="inferred from homology"/>
<dbReference type="InterPro" id="IPR010998">
    <property type="entry name" value="Integrase_recombinase_N"/>
</dbReference>
<organism evidence="6 7">
    <name type="scientific">Sphingomonas plantiphila</name>
    <dbReference type="NCBI Taxonomy" id="3163295"/>
    <lineage>
        <taxon>Bacteria</taxon>
        <taxon>Pseudomonadati</taxon>
        <taxon>Pseudomonadota</taxon>
        <taxon>Alphaproteobacteria</taxon>
        <taxon>Sphingomonadales</taxon>
        <taxon>Sphingomonadaceae</taxon>
        <taxon>Sphingomonas</taxon>
    </lineage>
</organism>
<dbReference type="PANTHER" id="PTHR30629:SF2">
    <property type="entry name" value="PROPHAGE INTEGRASE INTS-RELATED"/>
    <property type="match status" value="1"/>
</dbReference>
<comment type="similarity">
    <text evidence="1">Belongs to the 'phage' integrase family.</text>
</comment>
<keyword evidence="4" id="KW-0233">DNA recombination</keyword>